<dbReference type="Pfam" id="PF00296">
    <property type="entry name" value="Bac_luciferase"/>
    <property type="match status" value="1"/>
</dbReference>
<protein>
    <recommendedName>
        <fullName evidence="2">Luciferase-like domain-containing protein</fullName>
    </recommendedName>
</protein>
<gene>
    <name evidence="3" type="ORF">CCS01_31860</name>
</gene>
<dbReference type="InterPro" id="IPR036661">
    <property type="entry name" value="Luciferase-like_sf"/>
</dbReference>
<dbReference type="GO" id="GO:0016705">
    <property type="term" value="F:oxidoreductase activity, acting on paired donors, with incorporation or reduction of molecular oxygen"/>
    <property type="evidence" value="ECO:0007669"/>
    <property type="project" value="InterPro"/>
</dbReference>
<accession>A0A2S6MTW1</accession>
<keyword evidence="1" id="KW-0560">Oxidoreductase</keyword>
<dbReference type="PANTHER" id="PTHR43244">
    <property type="match status" value="1"/>
</dbReference>
<dbReference type="InterPro" id="IPR050564">
    <property type="entry name" value="F420-G6PD/mer"/>
</dbReference>
<dbReference type="InterPro" id="IPR011251">
    <property type="entry name" value="Luciferase-like_dom"/>
</dbReference>
<dbReference type="SUPFAM" id="SSF51679">
    <property type="entry name" value="Bacterial luciferase-like"/>
    <property type="match status" value="1"/>
</dbReference>
<dbReference type="AlphaFoldDB" id="A0A2S6MTW1"/>
<dbReference type="Gene3D" id="3.20.20.30">
    <property type="entry name" value="Luciferase-like domain"/>
    <property type="match status" value="1"/>
</dbReference>
<name>A0A2S6MTW1_RHOGL</name>
<sequence>MFSFMLAHEQFPVTELVQLGALASKSGFQVLSTSDHFQPWQANEGHVGQAWVTLGALGGQSHSWMGTTVTCPTLRYNPAVVAEAFATLDQLYPGRIFLGVGSGEALNEEAATGAWPKWPERWERLIEAIAVIRQLWTGEHVSFKGKYYTVDAKLYDAPAKPIPLLTAANGKKSMRLAGQHGDGLISDPVSWKKWKSEWEAGAREAGKNPADMPVLIEHYAVVGGQEAAKQAAELWRFGPKAWHSLFDVPSPAAIQQQAEQQVPIEQVLKSWAVGTDPEVHINAVKELFDSGATIVNIHSGQPDQRKVIEFYASHVLPKFRQPA</sequence>
<evidence type="ECO:0000313" key="4">
    <source>
        <dbReference type="Proteomes" id="UP000239724"/>
    </source>
</evidence>
<keyword evidence="4" id="KW-1185">Reference proteome</keyword>
<evidence type="ECO:0000313" key="3">
    <source>
        <dbReference type="EMBL" id="PPQ25797.1"/>
    </source>
</evidence>
<dbReference type="EMBL" id="NHRY01000277">
    <property type="protein sequence ID" value="PPQ25797.1"/>
    <property type="molecule type" value="Genomic_DNA"/>
</dbReference>
<comment type="caution">
    <text evidence="3">The sequence shown here is derived from an EMBL/GenBank/DDBJ whole genome shotgun (WGS) entry which is preliminary data.</text>
</comment>
<evidence type="ECO:0000259" key="2">
    <source>
        <dbReference type="Pfam" id="PF00296"/>
    </source>
</evidence>
<feature type="domain" description="Luciferase-like" evidence="2">
    <location>
        <begin position="7"/>
        <end position="293"/>
    </location>
</feature>
<dbReference type="PANTHER" id="PTHR43244:SF1">
    <property type="entry name" value="5,10-METHYLENETETRAHYDROMETHANOPTERIN REDUCTASE"/>
    <property type="match status" value="1"/>
</dbReference>
<dbReference type="Proteomes" id="UP000239724">
    <property type="component" value="Unassembled WGS sequence"/>
</dbReference>
<proteinExistence type="predicted"/>
<organism evidence="3 4">
    <name type="scientific">Rhodopila globiformis</name>
    <name type="common">Rhodopseudomonas globiformis</name>
    <dbReference type="NCBI Taxonomy" id="1071"/>
    <lineage>
        <taxon>Bacteria</taxon>
        <taxon>Pseudomonadati</taxon>
        <taxon>Pseudomonadota</taxon>
        <taxon>Alphaproteobacteria</taxon>
        <taxon>Acetobacterales</taxon>
        <taxon>Acetobacteraceae</taxon>
        <taxon>Rhodopila</taxon>
    </lineage>
</organism>
<evidence type="ECO:0000256" key="1">
    <source>
        <dbReference type="ARBA" id="ARBA00023002"/>
    </source>
</evidence>
<dbReference type="NCBIfam" id="TIGR03557">
    <property type="entry name" value="F420_G6P_family"/>
    <property type="match status" value="1"/>
</dbReference>
<dbReference type="CDD" id="cd01097">
    <property type="entry name" value="Tetrahydromethanopterin_reductase"/>
    <property type="match status" value="1"/>
</dbReference>
<reference evidence="3 4" key="1">
    <citation type="journal article" date="2018" name="Arch. Microbiol.">
        <title>New insights into the metabolic potential of the phototrophic purple bacterium Rhodopila globiformis DSM 161(T) from its draft genome sequence and evidence for a vanadium-dependent nitrogenase.</title>
        <authorList>
            <person name="Imhoff J.F."/>
            <person name="Rahn T."/>
            <person name="Kunzel S."/>
            <person name="Neulinger S.C."/>
        </authorList>
    </citation>
    <scope>NUCLEOTIDE SEQUENCE [LARGE SCALE GENOMIC DNA]</scope>
    <source>
        <strain evidence="3 4">DSM 161</strain>
    </source>
</reference>
<dbReference type="InterPro" id="IPR019945">
    <property type="entry name" value="F420_G6P_DH-rel"/>
</dbReference>